<dbReference type="GO" id="GO:0006465">
    <property type="term" value="P:signal peptide processing"/>
    <property type="evidence" value="ECO:0007669"/>
    <property type="project" value="TreeGrafter"/>
</dbReference>
<dbReference type="GO" id="GO:0004190">
    <property type="term" value="F:aspartic-type endopeptidase activity"/>
    <property type="evidence" value="ECO:0007669"/>
    <property type="project" value="TreeGrafter"/>
</dbReference>
<evidence type="ECO:0000313" key="4">
    <source>
        <dbReference type="Proteomes" id="UP000674938"/>
    </source>
</evidence>
<comment type="caution">
    <text evidence="3">The sequence shown here is derived from an EMBL/GenBank/DDBJ whole genome shotgun (WGS) entry which is preliminary data.</text>
</comment>
<sequence>MIVYILSFCIGSCFGSFFTVVSERLPLGLSLIRPTSHCTKCQTPLKACDLVPVASYLYLKGHCRYCQQPYPKMSFIAEIVTGLLFCLLTATKLWSLWFIPGLLLILTALLLSLTDILYLLVEPVIFYPLTLCTALSIFLIDSPFSLHAIEGLICLLFLAGLTKIIPNSLGHGDVLLLSSWGLFLGLLELNLVLLQACLLALFYGLISGRKTKAEPIPFVPFLTFALISQLIWQFGLIVH</sequence>
<dbReference type="Proteomes" id="UP000674938">
    <property type="component" value="Unassembled WGS sequence"/>
</dbReference>
<feature type="transmembrane region" description="Helical" evidence="1">
    <location>
        <begin position="218"/>
        <end position="238"/>
    </location>
</feature>
<feature type="transmembrane region" description="Helical" evidence="1">
    <location>
        <begin position="182"/>
        <end position="206"/>
    </location>
</feature>
<dbReference type="EMBL" id="JAEEGA010000013">
    <property type="protein sequence ID" value="MBP1042966.1"/>
    <property type="molecule type" value="Genomic_DNA"/>
</dbReference>
<evidence type="ECO:0000313" key="3">
    <source>
        <dbReference type="EMBL" id="MBP1042966.1"/>
    </source>
</evidence>
<organism evidence="3 4">
    <name type="scientific">Vagococcus allomyrinae</name>
    <dbReference type="NCBI Taxonomy" id="2794353"/>
    <lineage>
        <taxon>Bacteria</taxon>
        <taxon>Bacillati</taxon>
        <taxon>Bacillota</taxon>
        <taxon>Bacilli</taxon>
        <taxon>Lactobacillales</taxon>
        <taxon>Enterococcaceae</taxon>
        <taxon>Vagococcus</taxon>
    </lineage>
</organism>
<gene>
    <name evidence="3" type="ORF">I6N95_18285</name>
</gene>
<dbReference type="PANTHER" id="PTHR30487">
    <property type="entry name" value="TYPE 4 PREPILIN-LIKE PROTEINS LEADER PEPTIDE-PROCESSING ENZYME"/>
    <property type="match status" value="1"/>
</dbReference>
<dbReference type="PANTHER" id="PTHR30487:SF0">
    <property type="entry name" value="PREPILIN LEADER PEPTIDASE_N-METHYLTRANSFERASE-RELATED"/>
    <property type="match status" value="1"/>
</dbReference>
<accession>A0A940PG73</accession>
<proteinExistence type="predicted"/>
<dbReference type="AlphaFoldDB" id="A0A940PG73"/>
<keyword evidence="4" id="KW-1185">Reference proteome</keyword>
<dbReference type="RefSeq" id="WP_209530735.1">
    <property type="nucleotide sequence ID" value="NZ_JAEEGA010000013.1"/>
</dbReference>
<dbReference type="Pfam" id="PF06750">
    <property type="entry name" value="A24_N_bact"/>
    <property type="match status" value="1"/>
</dbReference>
<evidence type="ECO:0000256" key="1">
    <source>
        <dbReference type="SAM" id="Phobius"/>
    </source>
</evidence>
<keyword evidence="1" id="KW-1133">Transmembrane helix</keyword>
<name>A0A940PG73_9ENTE</name>
<evidence type="ECO:0000259" key="2">
    <source>
        <dbReference type="Pfam" id="PF06750"/>
    </source>
</evidence>
<dbReference type="InterPro" id="IPR050882">
    <property type="entry name" value="Prepilin_peptidase/N-MTase"/>
</dbReference>
<keyword evidence="1" id="KW-0472">Membrane</keyword>
<dbReference type="InterPro" id="IPR010627">
    <property type="entry name" value="Prepilin_pept_A24_N"/>
</dbReference>
<keyword evidence="1" id="KW-0812">Transmembrane</keyword>
<feature type="transmembrane region" description="Helical" evidence="1">
    <location>
        <begin position="97"/>
        <end position="118"/>
    </location>
</feature>
<dbReference type="GO" id="GO:0005886">
    <property type="term" value="C:plasma membrane"/>
    <property type="evidence" value="ECO:0007669"/>
    <property type="project" value="TreeGrafter"/>
</dbReference>
<feature type="domain" description="Prepilin peptidase A24 N-terminal" evidence="2">
    <location>
        <begin position="10"/>
        <end position="89"/>
    </location>
</feature>
<feature type="transmembrane region" description="Helical" evidence="1">
    <location>
        <begin position="124"/>
        <end position="140"/>
    </location>
</feature>
<protein>
    <submittedName>
        <fullName evidence="3">Prepilin peptidase</fullName>
    </submittedName>
</protein>
<reference evidence="3" key="1">
    <citation type="submission" date="2020-12" db="EMBL/GenBank/DDBJ databases">
        <title>Vagococcus allomyrinae sp. nov. and Enterococcus lavae sp. nov., isolated from the larvae of Allomyrina dichotoma.</title>
        <authorList>
            <person name="Lee S.D."/>
        </authorList>
    </citation>
    <scope>NUCLEOTIDE SEQUENCE</scope>
    <source>
        <strain evidence="3">BWB3-3</strain>
    </source>
</reference>